<protein>
    <submittedName>
        <fullName evidence="1">Uncharacterized protein</fullName>
    </submittedName>
</protein>
<dbReference type="AlphaFoldDB" id="A0A4Y2CJ39"/>
<accession>A0A4Y2CJ39</accession>
<dbReference type="EMBL" id="BGPR01000196">
    <property type="protein sequence ID" value="GBM03936.1"/>
    <property type="molecule type" value="Genomic_DNA"/>
</dbReference>
<dbReference type="Proteomes" id="UP000499080">
    <property type="component" value="Unassembled WGS sequence"/>
</dbReference>
<comment type="caution">
    <text evidence="1">The sequence shown here is derived from an EMBL/GenBank/DDBJ whole genome shotgun (WGS) entry which is preliminary data.</text>
</comment>
<proteinExistence type="predicted"/>
<name>A0A4Y2CJ39_ARAVE</name>
<reference evidence="1 2" key="1">
    <citation type="journal article" date="2019" name="Sci. Rep.">
        <title>Orb-weaving spider Araneus ventricosus genome elucidates the spidroin gene catalogue.</title>
        <authorList>
            <person name="Kono N."/>
            <person name="Nakamura H."/>
            <person name="Ohtoshi R."/>
            <person name="Moran D.A.P."/>
            <person name="Shinohara A."/>
            <person name="Yoshida Y."/>
            <person name="Fujiwara M."/>
            <person name="Mori M."/>
            <person name="Tomita M."/>
            <person name="Arakawa K."/>
        </authorList>
    </citation>
    <scope>NUCLEOTIDE SEQUENCE [LARGE SCALE GENOMIC DNA]</scope>
</reference>
<dbReference type="Gene3D" id="3.30.420.10">
    <property type="entry name" value="Ribonuclease H-like superfamily/Ribonuclease H"/>
    <property type="match status" value="1"/>
</dbReference>
<gene>
    <name evidence="1" type="ORF">AVEN_185429_1</name>
</gene>
<dbReference type="InterPro" id="IPR036397">
    <property type="entry name" value="RNaseH_sf"/>
</dbReference>
<evidence type="ECO:0000313" key="2">
    <source>
        <dbReference type="Proteomes" id="UP000499080"/>
    </source>
</evidence>
<dbReference type="OrthoDB" id="10017160at2759"/>
<sequence>MIKHLSLHGNPHTHGELRTQLLLVMFDHLTYSPNFDSNDYHLYQHSKRFLIGQHFPSDDDVQMAVTRWFRSQAAYFFDTGV</sequence>
<keyword evidence="2" id="KW-1185">Reference proteome</keyword>
<dbReference type="GO" id="GO:0003676">
    <property type="term" value="F:nucleic acid binding"/>
    <property type="evidence" value="ECO:0007669"/>
    <property type="project" value="InterPro"/>
</dbReference>
<evidence type="ECO:0000313" key="1">
    <source>
        <dbReference type="EMBL" id="GBM03936.1"/>
    </source>
</evidence>
<organism evidence="1 2">
    <name type="scientific">Araneus ventricosus</name>
    <name type="common">Orbweaver spider</name>
    <name type="synonym">Epeira ventricosa</name>
    <dbReference type="NCBI Taxonomy" id="182803"/>
    <lineage>
        <taxon>Eukaryota</taxon>
        <taxon>Metazoa</taxon>
        <taxon>Ecdysozoa</taxon>
        <taxon>Arthropoda</taxon>
        <taxon>Chelicerata</taxon>
        <taxon>Arachnida</taxon>
        <taxon>Araneae</taxon>
        <taxon>Araneomorphae</taxon>
        <taxon>Entelegynae</taxon>
        <taxon>Araneoidea</taxon>
        <taxon>Araneidae</taxon>
        <taxon>Araneus</taxon>
    </lineage>
</organism>